<keyword evidence="2" id="KW-1185">Reference proteome</keyword>
<gene>
    <name evidence="1" type="ORF">E2562_020799</name>
</gene>
<evidence type="ECO:0000313" key="2">
    <source>
        <dbReference type="Proteomes" id="UP000479710"/>
    </source>
</evidence>
<evidence type="ECO:0000313" key="1">
    <source>
        <dbReference type="EMBL" id="KAF0899607.1"/>
    </source>
</evidence>
<dbReference type="Proteomes" id="UP000479710">
    <property type="component" value="Unassembled WGS sequence"/>
</dbReference>
<dbReference type="EMBL" id="SPHZ02000009">
    <property type="protein sequence ID" value="KAF0899607.1"/>
    <property type="molecule type" value="Genomic_DNA"/>
</dbReference>
<dbReference type="AlphaFoldDB" id="A0A6G1CHT3"/>
<name>A0A6G1CHT3_9ORYZ</name>
<accession>A0A6G1CHT3</accession>
<protein>
    <submittedName>
        <fullName evidence="1">Uncharacterized protein</fullName>
    </submittedName>
</protein>
<comment type="caution">
    <text evidence="1">The sequence shown here is derived from an EMBL/GenBank/DDBJ whole genome shotgun (WGS) entry which is preliminary data.</text>
</comment>
<sequence length="63" mass="6951">MVHGIDGPPVGLEHLLSLKCIHVMICAKRHGSGPAYPTGALECAFWDAVEAHPNRPYFHFAHF</sequence>
<organism evidence="1 2">
    <name type="scientific">Oryza meyeriana var. granulata</name>
    <dbReference type="NCBI Taxonomy" id="110450"/>
    <lineage>
        <taxon>Eukaryota</taxon>
        <taxon>Viridiplantae</taxon>
        <taxon>Streptophyta</taxon>
        <taxon>Embryophyta</taxon>
        <taxon>Tracheophyta</taxon>
        <taxon>Spermatophyta</taxon>
        <taxon>Magnoliopsida</taxon>
        <taxon>Liliopsida</taxon>
        <taxon>Poales</taxon>
        <taxon>Poaceae</taxon>
        <taxon>BOP clade</taxon>
        <taxon>Oryzoideae</taxon>
        <taxon>Oryzeae</taxon>
        <taxon>Oryzinae</taxon>
        <taxon>Oryza</taxon>
        <taxon>Oryza meyeriana</taxon>
    </lineage>
</organism>
<proteinExistence type="predicted"/>
<reference evidence="1 2" key="1">
    <citation type="submission" date="2019-11" db="EMBL/GenBank/DDBJ databases">
        <title>Whole genome sequence of Oryza granulata.</title>
        <authorList>
            <person name="Li W."/>
        </authorList>
    </citation>
    <scope>NUCLEOTIDE SEQUENCE [LARGE SCALE GENOMIC DNA]</scope>
    <source>
        <strain evidence="2">cv. Menghai</strain>
        <tissue evidence="1">Leaf</tissue>
    </source>
</reference>